<feature type="active site" description="Proton donor/acceptor" evidence="3">
    <location>
        <position position="233"/>
    </location>
</feature>
<dbReference type="NCBIfam" id="TIGR01835">
    <property type="entry name" value="HMG-CoA-S_prok"/>
    <property type="match status" value="1"/>
</dbReference>
<dbReference type="CDD" id="cd00827">
    <property type="entry name" value="init_cond_enzymes"/>
    <property type="match status" value="1"/>
</dbReference>
<accession>A0AAE9XF27</accession>
<feature type="binding site" evidence="4">
    <location>
        <position position="143"/>
    </location>
    <ligand>
        <name>(3S)-3-hydroxy-3-methylglutaryl-CoA</name>
        <dbReference type="ChEBI" id="CHEBI:43074"/>
    </ligand>
</feature>
<dbReference type="AlphaFoldDB" id="A0AAE9XF27"/>
<dbReference type="InterPro" id="IPR013528">
    <property type="entry name" value="HMG_CoA_synth_N"/>
</dbReference>
<dbReference type="InterPro" id="IPR011554">
    <property type="entry name" value="HMG_CoA_synthase_prok"/>
</dbReference>
<evidence type="ECO:0000256" key="4">
    <source>
        <dbReference type="PIRSR" id="PIRSR611554-2"/>
    </source>
</evidence>
<dbReference type="EMBL" id="CP116507">
    <property type="protein sequence ID" value="WCG22122.1"/>
    <property type="molecule type" value="Genomic_DNA"/>
</dbReference>
<dbReference type="InterPro" id="IPR016039">
    <property type="entry name" value="Thiolase-like"/>
</dbReference>
<evidence type="ECO:0000256" key="2">
    <source>
        <dbReference type="ARBA" id="ARBA00022679"/>
    </source>
</evidence>
<dbReference type="GO" id="GO:0006084">
    <property type="term" value="P:acetyl-CoA metabolic process"/>
    <property type="evidence" value="ECO:0007669"/>
    <property type="project" value="InterPro"/>
</dbReference>
<feature type="binding site" evidence="4">
    <location>
        <position position="274"/>
    </location>
    <ligand>
        <name>(3S)-3-hydroxy-3-methylglutaryl-CoA</name>
        <dbReference type="ChEBI" id="CHEBI:43074"/>
    </ligand>
</feature>
<evidence type="ECO:0000313" key="7">
    <source>
        <dbReference type="EMBL" id="WCG22122.1"/>
    </source>
</evidence>
<name>A0AAE9XF27_9ENTE</name>
<dbReference type="Proteomes" id="UP001179600">
    <property type="component" value="Chromosome"/>
</dbReference>
<organism evidence="7 8">
    <name type="scientific">Vagococcus lutrae</name>
    <dbReference type="NCBI Taxonomy" id="81947"/>
    <lineage>
        <taxon>Bacteria</taxon>
        <taxon>Bacillati</taxon>
        <taxon>Bacillota</taxon>
        <taxon>Bacilli</taxon>
        <taxon>Lactobacillales</taxon>
        <taxon>Enterococcaceae</taxon>
        <taxon>Vagococcus</taxon>
    </lineage>
</organism>
<dbReference type="PANTHER" id="PTHR43323">
    <property type="entry name" value="3-HYDROXY-3-METHYLGLUTARYL COENZYME A SYNTHASE"/>
    <property type="match status" value="1"/>
</dbReference>
<evidence type="ECO:0000259" key="6">
    <source>
        <dbReference type="Pfam" id="PF08540"/>
    </source>
</evidence>
<reference evidence="7" key="1">
    <citation type="submission" date="2023-01" db="EMBL/GenBank/DDBJ databases">
        <title>Oxazolidinone resistance genes in florfenicol resistant enterococci from beef cattle and veal calves at slaughter.</title>
        <authorList>
            <person name="Biggel M."/>
        </authorList>
    </citation>
    <scope>NUCLEOTIDE SEQUENCE</scope>
    <source>
        <strain evidence="7">K204-1</strain>
    </source>
</reference>
<keyword evidence="2 7" id="KW-0808">Transferase</keyword>
<evidence type="ECO:0000256" key="3">
    <source>
        <dbReference type="PIRSR" id="PIRSR611554-1"/>
    </source>
</evidence>
<proteinExistence type="inferred from homology"/>
<dbReference type="PANTHER" id="PTHR43323:SF2">
    <property type="entry name" value="HYDROXYMETHYLGLUTARYL-COA SYNTHASE"/>
    <property type="match status" value="1"/>
</dbReference>
<feature type="active site" description="Acyl-thioester intermediate" evidence="3">
    <location>
        <position position="111"/>
    </location>
</feature>
<dbReference type="InterPro" id="IPR013746">
    <property type="entry name" value="HMG_CoA_synt_C_dom"/>
</dbReference>
<dbReference type="RefSeq" id="WP_272163111.1">
    <property type="nucleotide sequence ID" value="NZ_CP116507.1"/>
</dbReference>
<feature type="domain" description="Hydroxymethylglutaryl-coenzyme A synthase C-terminal" evidence="6">
    <location>
        <begin position="178"/>
        <end position="250"/>
    </location>
</feature>
<dbReference type="Pfam" id="PF08540">
    <property type="entry name" value="HMG_CoA_synt_C"/>
    <property type="match status" value="2"/>
</dbReference>
<evidence type="ECO:0000313" key="8">
    <source>
        <dbReference type="Proteomes" id="UP001179600"/>
    </source>
</evidence>
<dbReference type="Gene3D" id="3.40.47.10">
    <property type="match status" value="2"/>
</dbReference>
<evidence type="ECO:0000259" key="5">
    <source>
        <dbReference type="Pfam" id="PF01154"/>
    </source>
</evidence>
<keyword evidence="7" id="KW-0012">Acyltransferase</keyword>
<gene>
    <name evidence="7" type="ORF">PML95_06880</name>
</gene>
<feature type="domain" description="Hydroxymethylglutaryl-coenzyme A synthase N-terminal" evidence="5">
    <location>
        <begin position="2"/>
        <end position="164"/>
    </location>
</feature>
<comment type="similarity">
    <text evidence="1">Belongs to the thiolase-like superfamily. HMG-CoA synthase family.</text>
</comment>
<protein>
    <submittedName>
        <fullName evidence="7">Hydroxymethylglutaryl-CoA synthase</fullName>
        <ecNumber evidence="7">2.3.3.10</ecNumber>
    </submittedName>
</protein>
<dbReference type="SUPFAM" id="SSF53901">
    <property type="entry name" value="Thiolase-like"/>
    <property type="match status" value="2"/>
</dbReference>
<dbReference type="Pfam" id="PF01154">
    <property type="entry name" value="HMG_CoA_synt_N"/>
    <property type="match status" value="1"/>
</dbReference>
<dbReference type="GO" id="GO:0004421">
    <property type="term" value="F:hydroxymethylglutaryl-CoA synthase activity"/>
    <property type="evidence" value="ECO:0007669"/>
    <property type="project" value="UniProtKB-EC"/>
</dbReference>
<feature type="active site" description="Proton donor/acceptor" evidence="3">
    <location>
        <position position="79"/>
    </location>
</feature>
<sequence>MKIGIDQLHVYTPSLYLDLKDLAKARQVNPDKYTIGIGQDRMGINPITQDTVSMAANAAFPLINARNASEIDMIILATESGTDYSKSGATYLHDLLAIQPFARAIEVKQACYSGTAGIMMAYDYVSNHPDRKVLVVASDIARYGLGTAGEVTQGAGAVAMIISQNPRVLTLNNDSVPYTFHNFDFWRPNYAKNALVDGKYSNQAYIDAFQKTWKEHQRRHHTTLDALAAVCFHLPYSKMGKKALTTILDEESDTTNRLLTRYEKSVQYTRQIGNIYTGSLYLGFASLLDLDESLNAGETIGFFSYGSGSVAEFFTGELVENYRHHLYTSDHEKMLSQRYPLTIEEYETTFLESLPEDGSSVALSHPQDKAVIQLAAMDQHRRIYQIYDKVEQ</sequence>
<feature type="binding site" evidence="4">
    <location>
        <position position="242"/>
    </location>
    <ligand>
        <name>(3S)-3-hydroxy-3-methylglutaryl-CoA</name>
        <dbReference type="ChEBI" id="CHEBI:43074"/>
    </ligand>
</feature>
<evidence type="ECO:0000256" key="1">
    <source>
        <dbReference type="ARBA" id="ARBA00007061"/>
    </source>
</evidence>
<feature type="domain" description="Hydroxymethylglutaryl-coenzyme A synthase C-terminal" evidence="6">
    <location>
        <begin position="260"/>
        <end position="349"/>
    </location>
</feature>
<dbReference type="EC" id="2.3.3.10" evidence="7"/>